<proteinExistence type="predicted"/>
<sequence>MTQETPSEKSRKCTTLYPPIFGGTMTVHDRSEERGFESEVDGSRLFICDLRVATASRWIATRSSCETKTSTVSWEAALEEDADRLIALDDGAEASG</sequence>
<name>A0ACC1PEF9_9APHY</name>
<evidence type="ECO:0000313" key="1">
    <source>
        <dbReference type="EMBL" id="KAJ2989812.1"/>
    </source>
</evidence>
<dbReference type="EMBL" id="JANSHE010002731">
    <property type="protein sequence ID" value="KAJ2989812.1"/>
    <property type="molecule type" value="Genomic_DNA"/>
</dbReference>
<protein>
    <submittedName>
        <fullName evidence="1">Uncharacterized protein</fullName>
    </submittedName>
</protein>
<reference evidence="1" key="1">
    <citation type="submission" date="2022-08" db="EMBL/GenBank/DDBJ databases">
        <title>Genome Sequence of Pycnoporus sanguineus.</title>
        <authorList>
            <person name="Buettner E."/>
        </authorList>
    </citation>
    <scope>NUCLEOTIDE SEQUENCE</scope>
    <source>
        <strain evidence="1">CG-C14</strain>
    </source>
</reference>
<accession>A0ACC1PEF9</accession>
<dbReference type="Proteomes" id="UP001144978">
    <property type="component" value="Unassembled WGS sequence"/>
</dbReference>
<organism evidence="1 2">
    <name type="scientific">Trametes sanguinea</name>
    <dbReference type="NCBI Taxonomy" id="158606"/>
    <lineage>
        <taxon>Eukaryota</taxon>
        <taxon>Fungi</taxon>
        <taxon>Dikarya</taxon>
        <taxon>Basidiomycota</taxon>
        <taxon>Agaricomycotina</taxon>
        <taxon>Agaricomycetes</taxon>
        <taxon>Polyporales</taxon>
        <taxon>Polyporaceae</taxon>
        <taxon>Trametes</taxon>
    </lineage>
</organism>
<evidence type="ECO:0000313" key="2">
    <source>
        <dbReference type="Proteomes" id="UP001144978"/>
    </source>
</evidence>
<gene>
    <name evidence="1" type="ORF">NUW54_g8664</name>
</gene>
<keyword evidence="2" id="KW-1185">Reference proteome</keyword>
<comment type="caution">
    <text evidence="1">The sequence shown here is derived from an EMBL/GenBank/DDBJ whole genome shotgun (WGS) entry which is preliminary data.</text>
</comment>